<keyword evidence="5" id="KW-0819">tRNA processing</keyword>
<keyword evidence="6" id="KW-0479">Metal-binding</keyword>
<dbReference type="NCBIfam" id="TIGR00150">
    <property type="entry name" value="T6A_YjeE"/>
    <property type="match status" value="1"/>
</dbReference>
<evidence type="ECO:0000256" key="5">
    <source>
        <dbReference type="ARBA" id="ARBA00022694"/>
    </source>
</evidence>
<evidence type="ECO:0000256" key="10">
    <source>
        <dbReference type="ARBA" id="ARBA00032441"/>
    </source>
</evidence>
<accession>A0A381TTX9</accession>
<dbReference type="GO" id="GO:0005737">
    <property type="term" value="C:cytoplasm"/>
    <property type="evidence" value="ECO:0007669"/>
    <property type="project" value="UniProtKB-SubCell"/>
</dbReference>
<dbReference type="InterPro" id="IPR003442">
    <property type="entry name" value="T6A_TsaE"/>
</dbReference>
<keyword evidence="8" id="KW-0067">ATP-binding</keyword>
<dbReference type="PANTHER" id="PTHR33540:SF2">
    <property type="entry name" value="TRNA THREONYLCARBAMOYLADENOSINE BIOSYNTHESIS PROTEIN TSAE"/>
    <property type="match status" value="1"/>
</dbReference>
<comment type="similarity">
    <text evidence="2">Belongs to the TsaE family.</text>
</comment>
<organism evidence="11">
    <name type="scientific">marine metagenome</name>
    <dbReference type="NCBI Taxonomy" id="408172"/>
    <lineage>
        <taxon>unclassified sequences</taxon>
        <taxon>metagenomes</taxon>
        <taxon>ecological metagenomes</taxon>
    </lineage>
</organism>
<evidence type="ECO:0000256" key="9">
    <source>
        <dbReference type="ARBA" id="ARBA00022842"/>
    </source>
</evidence>
<dbReference type="EMBL" id="UINC01005160">
    <property type="protein sequence ID" value="SVA19486.1"/>
    <property type="molecule type" value="Genomic_DNA"/>
</dbReference>
<keyword evidence="4" id="KW-0963">Cytoplasm</keyword>
<keyword evidence="7" id="KW-0547">Nucleotide-binding</keyword>
<dbReference type="GO" id="GO:0002949">
    <property type="term" value="P:tRNA threonylcarbamoyladenosine modification"/>
    <property type="evidence" value="ECO:0007669"/>
    <property type="project" value="InterPro"/>
</dbReference>
<dbReference type="GO" id="GO:0046872">
    <property type="term" value="F:metal ion binding"/>
    <property type="evidence" value="ECO:0007669"/>
    <property type="project" value="UniProtKB-KW"/>
</dbReference>
<name>A0A381TTX9_9ZZZZ</name>
<evidence type="ECO:0000256" key="6">
    <source>
        <dbReference type="ARBA" id="ARBA00022723"/>
    </source>
</evidence>
<gene>
    <name evidence="11" type="ORF">METZ01_LOCUS72340</name>
</gene>
<evidence type="ECO:0000313" key="11">
    <source>
        <dbReference type="EMBL" id="SVA19486.1"/>
    </source>
</evidence>
<evidence type="ECO:0000256" key="2">
    <source>
        <dbReference type="ARBA" id="ARBA00007599"/>
    </source>
</evidence>
<comment type="subcellular location">
    <subcellularLocation>
        <location evidence="1">Cytoplasm</location>
    </subcellularLocation>
</comment>
<evidence type="ECO:0000256" key="3">
    <source>
        <dbReference type="ARBA" id="ARBA00019010"/>
    </source>
</evidence>
<feature type="non-terminal residue" evidence="11">
    <location>
        <position position="1"/>
    </location>
</feature>
<dbReference type="InterPro" id="IPR027417">
    <property type="entry name" value="P-loop_NTPase"/>
</dbReference>
<keyword evidence="9" id="KW-0460">Magnesium</keyword>
<dbReference type="Gene3D" id="3.40.50.300">
    <property type="entry name" value="P-loop containing nucleotide triphosphate hydrolases"/>
    <property type="match status" value="1"/>
</dbReference>
<protein>
    <recommendedName>
        <fullName evidence="3">tRNA threonylcarbamoyladenosine biosynthesis protein TsaE</fullName>
    </recommendedName>
    <alternativeName>
        <fullName evidence="10">t(6)A37 threonylcarbamoyladenosine biosynthesis protein TsaE</fullName>
    </alternativeName>
</protein>
<dbReference type="AlphaFoldDB" id="A0A381TTX9"/>
<evidence type="ECO:0000256" key="7">
    <source>
        <dbReference type="ARBA" id="ARBA00022741"/>
    </source>
</evidence>
<proteinExistence type="inferred from homology"/>
<sequence>VGERLVSKSPKQTFSGGKDFAGSLVAGDVVALSGPMGSGKTVFTQGIASGLGVTDVVNSPTFKLVGEYDSDPPLYHFDFYRIKSTADLATLGLDHYFGGEGICVIEWSDLFPDVIPRWAIRVSFDRIGEGEREISIERTEAETVGN</sequence>
<evidence type="ECO:0000256" key="8">
    <source>
        <dbReference type="ARBA" id="ARBA00022840"/>
    </source>
</evidence>
<dbReference type="SUPFAM" id="SSF52540">
    <property type="entry name" value="P-loop containing nucleoside triphosphate hydrolases"/>
    <property type="match status" value="1"/>
</dbReference>
<dbReference type="GO" id="GO:0005524">
    <property type="term" value="F:ATP binding"/>
    <property type="evidence" value="ECO:0007669"/>
    <property type="project" value="UniProtKB-KW"/>
</dbReference>
<dbReference type="Pfam" id="PF02367">
    <property type="entry name" value="TsaE"/>
    <property type="match status" value="1"/>
</dbReference>
<evidence type="ECO:0000256" key="1">
    <source>
        <dbReference type="ARBA" id="ARBA00004496"/>
    </source>
</evidence>
<dbReference type="PANTHER" id="PTHR33540">
    <property type="entry name" value="TRNA THREONYLCARBAMOYLADENOSINE BIOSYNTHESIS PROTEIN TSAE"/>
    <property type="match status" value="1"/>
</dbReference>
<evidence type="ECO:0000256" key="4">
    <source>
        <dbReference type="ARBA" id="ARBA00022490"/>
    </source>
</evidence>
<reference evidence="11" key="1">
    <citation type="submission" date="2018-05" db="EMBL/GenBank/DDBJ databases">
        <authorList>
            <person name="Lanie J.A."/>
            <person name="Ng W.-L."/>
            <person name="Kazmierczak K.M."/>
            <person name="Andrzejewski T.M."/>
            <person name="Davidsen T.M."/>
            <person name="Wayne K.J."/>
            <person name="Tettelin H."/>
            <person name="Glass J.I."/>
            <person name="Rusch D."/>
            <person name="Podicherti R."/>
            <person name="Tsui H.-C.T."/>
            <person name="Winkler M.E."/>
        </authorList>
    </citation>
    <scope>NUCLEOTIDE SEQUENCE</scope>
</reference>